<keyword evidence="2" id="KW-1185">Reference proteome</keyword>
<dbReference type="AlphaFoldDB" id="A0A310SGD2"/>
<gene>
    <name evidence="1" type="ORF">WN48_02630</name>
</gene>
<name>A0A310SGD2_9HYME</name>
<accession>A0A310SGD2</accession>
<protein>
    <submittedName>
        <fullName evidence="1">Uncharacterized protein</fullName>
    </submittedName>
</protein>
<evidence type="ECO:0000313" key="1">
    <source>
        <dbReference type="EMBL" id="OAD61304.1"/>
    </source>
</evidence>
<organism evidence="1 2">
    <name type="scientific">Eufriesea mexicana</name>
    <dbReference type="NCBI Taxonomy" id="516756"/>
    <lineage>
        <taxon>Eukaryota</taxon>
        <taxon>Metazoa</taxon>
        <taxon>Ecdysozoa</taxon>
        <taxon>Arthropoda</taxon>
        <taxon>Hexapoda</taxon>
        <taxon>Insecta</taxon>
        <taxon>Pterygota</taxon>
        <taxon>Neoptera</taxon>
        <taxon>Endopterygota</taxon>
        <taxon>Hymenoptera</taxon>
        <taxon>Apocrita</taxon>
        <taxon>Aculeata</taxon>
        <taxon>Apoidea</taxon>
        <taxon>Anthophila</taxon>
        <taxon>Apidae</taxon>
        <taxon>Eufriesea</taxon>
    </lineage>
</organism>
<proteinExistence type="predicted"/>
<sequence>MPVPESPYRASHSPSRGRSYKRYQLRDWLLSERLSQWDRIDDDATGSEDQSWFLVASSGSSNDHRGAFLGIYPSAGSSLRNWRITDNSALSISRNRWNVVAQASWGPSASDLTGYCLTALASSVFTVQPVYQRHLKVERIRGCWINGGKHVLVVVINWLLISSPSWCIYLGAQVCRELLTRKMKQSEDSRRSSSCNQKYAFLCTVDQRTQLYFSFPSDVRGGYCVRRSEPWKFHFNFRRCESRGLDAAPLGCSGRSIDASSTGGWKEGVRTYPLEEAGSRLAGEGHLERVSLEFAEKFTAQNSPFEILKRPLMAFGHPHTETLIVDNDPKGSSL</sequence>
<dbReference type="Proteomes" id="UP000250275">
    <property type="component" value="Unassembled WGS sequence"/>
</dbReference>
<reference evidence="1 2" key="1">
    <citation type="submission" date="2015-07" db="EMBL/GenBank/DDBJ databases">
        <title>The genome of Eufriesea mexicana.</title>
        <authorList>
            <person name="Pan H."/>
            <person name="Kapheim K."/>
        </authorList>
    </citation>
    <scope>NUCLEOTIDE SEQUENCE [LARGE SCALE GENOMIC DNA]</scope>
    <source>
        <strain evidence="1">0111107269</strain>
        <tissue evidence="1">Whole body</tissue>
    </source>
</reference>
<dbReference type="EMBL" id="KQ760240">
    <property type="protein sequence ID" value="OAD61304.1"/>
    <property type="molecule type" value="Genomic_DNA"/>
</dbReference>
<evidence type="ECO:0000313" key="2">
    <source>
        <dbReference type="Proteomes" id="UP000250275"/>
    </source>
</evidence>